<gene>
    <name evidence="2" type="ORF">C1H46_002542</name>
</gene>
<feature type="transmembrane region" description="Helical" evidence="1">
    <location>
        <begin position="82"/>
        <end position="100"/>
    </location>
</feature>
<reference evidence="2 3" key="1">
    <citation type="journal article" date="2019" name="G3 (Bethesda)">
        <title>Sequencing of a Wild Apple (Malus baccata) Genome Unravels the Differences Between Cultivated and Wild Apple Species Regarding Disease Resistance and Cold Tolerance.</title>
        <authorList>
            <person name="Chen X."/>
        </authorList>
    </citation>
    <scope>NUCLEOTIDE SEQUENCE [LARGE SCALE GENOMIC DNA]</scope>
    <source>
        <strain evidence="3">cv. Shandingzi</strain>
        <tissue evidence="2">Leaves</tissue>
    </source>
</reference>
<dbReference type="GO" id="GO:0010008">
    <property type="term" value="C:endosome membrane"/>
    <property type="evidence" value="ECO:0007669"/>
    <property type="project" value="TreeGrafter"/>
</dbReference>
<evidence type="ECO:0000313" key="2">
    <source>
        <dbReference type="EMBL" id="TQE11908.1"/>
    </source>
</evidence>
<keyword evidence="1" id="KW-1133">Transmembrane helix</keyword>
<comment type="caution">
    <text evidence="2">The sequence shown here is derived from an EMBL/GenBank/DDBJ whole genome shotgun (WGS) entry which is preliminary data.</text>
</comment>
<dbReference type="PANTHER" id="PTHR45748:SF14">
    <property type="entry name" value="1-PHOSPHATIDYLINOSITOL-3-PHOSPHATE 5-KINASE FAB1C-RELATED"/>
    <property type="match status" value="1"/>
</dbReference>
<dbReference type="Proteomes" id="UP000315295">
    <property type="component" value="Unassembled WGS sequence"/>
</dbReference>
<sequence>MVPAKEKHNEGNKEPLRAVVQGHFRALVSQLLQGEGVQGEANQFNKKPMKTLMFFEGCPRRLCCTVLLKGACVEELKKIKHVVQYAMFAAYYLSLETSFLADEGATLPKTTLRHICIFFIIFNIFSVGFIRQECFYLFLINIFSVGYNRQNLCRF</sequence>
<dbReference type="STRING" id="106549.A0A540NLL2"/>
<dbReference type="GO" id="GO:0046854">
    <property type="term" value="P:phosphatidylinositol phosphate biosynthetic process"/>
    <property type="evidence" value="ECO:0007669"/>
    <property type="project" value="TreeGrafter"/>
</dbReference>
<name>A0A540NLL2_MALBA</name>
<dbReference type="PANTHER" id="PTHR45748">
    <property type="entry name" value="1-PHOSPHATIDYLINOSITOL 3-PHOSPHATE 5-KINASE-RELATED"/>
    <property type="match status" value="1"/>
</dbReference>
<protein>
    <submittedName>
        <fullName evidence="2">Uncharacterized protein</fullName>
    </submittedName>
</protein>
<keyword evidence="3" id="KW-1185">Reference proteome</keyword>
<dbReference type="EMBL" id="VIEB01000025">
    <property type="protein sequence ID" value="TQE11908.1"/>
    <property type="molecule type" value="Genomic_DNA"/>
</dbReference>
<evidence type="ECO:0000256" key="1">
    <source>
        <dbReference type="SAM" id="Phobius"/>
    </source>
</evidence>
<accession>A0A540NLL2</accession>
<dbReference type="GO" id="GO:0000285">
    <property type="term" value="F:1-phosphatidylinositol-3-phosphate 5-kinase activity"/>
    <property type="evidence" value="ECO:0007669"/>
    <property type="project" value="TreeGrafter"/>
</dbReference>
<keyword evidence="1" id="KW-0812">Transmembrane</keyword>
<organism evidence="2 3">
    <name type="scientific">Malus baccata</name>
    <name type="common">Siberian crab apple</name>
    <name type="synonym">Pyrus baccata</name>
    <dbReference type="NCBI Taxonomy" id="106549"/>
    <lineage>
        <taxon>Eukaryota</taxon>
        <taxon>Viridiplantae</taxon>
        <taxon>Streptophyta</taxon>
        <taxon>Embryophyta</taxon>
        <taxon>Tracheophyta</taxon>
        <taxon>Spermatophyta</taxon>
        <taxon>Magnoliopsida</taxon>
        <taxon>eudicotyledons</taxon>
        <taxon>Gunneridae</taxon>
        <taxon>Pentapetalae</taxon>
        <taxon>rosids</taxon>
        <taxon>fabids</taxon>
        <taxon>Rosales</taxon>
        <taxon>Rosaceae</taxon>
        <taxon>Amygdaloideae</taxon>
        <taxon>Maleae</taxon>
        <taxon>Malus</taxon>
    </lineage>
</organism>
<dbReference type="AlphaFoldDB" id="A0A540NLL2"/>
<feature type="transmembrane region" description="Helical" evidence="1">
    <location>
        <begin position="112"/>
        <end position="130"/>
    </location>
</feature>
<proteinExistence type="predicted"/>
<keyword evidence="1" id="KW-0472">Membrane</keyword>
<evidence type="ECO:0000313" key="3">
    <source>
        <dbReference type="Proteomes" id="UP000315295"/>
    </source>
</evidence>